<protein>
    <submittedName>
        <fullName evidence="1">Peptidase C14</fullName>
    </submittedName>
</protein>
<reference evidence="1 2" key="1">
    <citation type="submission" date="2012-11" db="EMBL/GenBank/DDBJ databases">
        <title>Whole genome sequence of Gluconacetobacter europaeus NBRC3261.</title>
        <authorList>
            <person name="Azuma Y."/>
            <person name="Higashiura N."/>
            <person name="Hirakawa H."/>
            <person name="Matsushita K."/>
        </authorList>
    </citation>
    <scope>NUCLEOTIDE SEQUENCE [LARGE SCALE GENOMIC DNA]</scope>
    <source>
        <strain evidence="1 2">NBRC 3261</strain>
    </source>
</reference>
<evidence type="ECO:0000313" key="2">
    <source>
        <dbReference type="Proteomes" id="UP000032675"/>
    </source>
</evidence>
<dbReference type="EMBL" id="BANI01000213">
    <property type="protein sequence ID" value="GAN97755.1"/>
    <property type="molecule type" value="Genomic_DNA"/>
</dbReference>
<gene>
    <name evidence="1" type="ORF">Geu3261_0251_006</name>
</gene>
<dbReference type="Proteomes" id="UP000032675">
    <property type="component" value="Unassembled WGS sequence"/>
</dbReference>
<evidence type="ECO:0000313" key="1">
    <source>
        <dbReference type="EMBL" id="GAN97755.1"/>
    </source>
</evidence>
<sequence length="295" mass="32257">MAQCLERNEDKTVNFRCELLTSEKGGMVTAPVLRQRLHAHLDQNFTGDALLYFSGHGAATSLGAHLLTYEGAQFSPGVPMRELVDLANRSRARNVFIFLDCCYAGAAGSDEEVVGSFENEAKLREGVTILAAARPRQGAHEVAGHGVFTRLVLAALAGGAADIRGRVSTAGIYAYADAVLGALDQRPIYKSHAASLEPIRLCRPTVSDEELRQLPTLFREPMTRYSLAPSYEETFEDVAVPEHVVVFKAFKRLQTAGLLRCEVGQDLYWMAVRSQGVELTPLGQLYWELATAGQI</sequence>
<dbReference type="AlphaFoldDB" id="A0A0D6Q470"/>
<dbReference type="Gene3D" id="3.40.50.1460">
    <property type="match status" value="1"/>
</dbReference>
<comment type="caution">
    <text evidence="1">The sequence shown here is derived from an EMBL/GenBank/DDBJ whole genome shotgun (WGS) entry which is preliminary data.</text>
</comment>
<name>A0A0D6Q470_KOMEU</name>
<proteinExistence type="predicted"/>
<organism evidence="1 2">
    <name type="scientific">Komagataeibacter europaeus NBRC 3261</name>
    <dbReference type="NCBI Taxonomy" id="1234669"/>
    <lineage>
        <taxon>Bacteria</taxon>
        <taxon>Pseudomonadati</taxon>
        <taxon>Pseudomonadota</taxon>
        <taxon>Alphaproteobacteria</taxon>
        <taxon>Acetobacterales</taxon>
        <taxon>Acetobacteraceae</taxon>
        <taxon>Komagataeibacter</taxon>
    </lineage>
</organism>
<accession>A0A0D6Q470</accession>